<dbReference type="RefSeq" id="WP_306091722.1">
    <property type="nucleotide sequence ID" value="NZ_CP120992.1"/>
</dbReference>
<evidence type="ECO:0000313" key="2">
    <source>
        <dbReference type="Proteomes" id="UP001229952"/>
    </source>
</evidence>
<dbReference type="Proteomes" id="UP001229952">
    <property type="component" value="Chromosome"/>
</dbReference>
<proteinExistence type="predicted"/>
<name>A0ABY9IDE0_9ACTN</name>
<dbReference type="Gene3D" id="1.25.40.10">
    <property type="entry name" value="Tetratricopeptide repeat domain"/>
    <property type="match status" value="1"/>
</dbReference>
<reference evidence="1 2" key="1">
    <citation type="submission" date="2023-03" db="EMBL/GenBank/DDBJ databases">
        <title>Isolation and description of six Streptomyces strains from soil environments, able to metabolize different microbial glucans.</title>
        <authorList>
            <person name="Widen T."/>
            <person name="Larsbrink J."/>
        </authorList>
    </citation>
    <scope>NUCLEOTIDE SEQUENCE [LARGE SCALE GENOMIC DNA]</scope>
    <source>
        <strain evidence="1 2">Mut2</strain>
    </source>
</reference>
<keyword evidence="2" id="KW-1185">Reference proteome</keyword>
<dbReference type="EMBL" id="CP120992">
    <property type="protein sequence ID" value="WLQ44426.1"/>
    <property type="molecule type" value="Genomic_DNA"/>
</dbReference>
<organism evidence="1 2">
    <name type="scientific">Streptomyces laculatispora</name>
    <dbReference type="NCBI Taxonomy" id="887464"/>
    <lineage>
        <taxon>Bacteria</taxon>
        <taxon>Bacillati</taxon>
        <taxon>Actinomycetota</taxon>
        <taxon>Actinomycetes</taxon>
        <taxon>Kitasatosporales</taxon>
        <taxon>Streptomycetaceae</taxon>
        <taxon>Streptomyces</taxon>
    </lineage>
</organism>
<dbReference type="Pfam" id="PF13424">
    <property type="entry name" value="TPR_12"/>
    <property type="match status" value="1"/>
</dbReference>
<dbReference type="InterPro" id="IPR011990">
    <property type="entry name" value="TPR-like_helical_dom_sf"/>
</dbReference>
<accession>A0ABY9IDE0</accession>
<sequence>MAHLSGLGQHRIALSFYLRAHQRHLREYGEDALATLDVAENIAFTLQELGDHEAARAVDADLLPRFERAAGKGGLGFERLVKALRALGCDAEADEIWGESRSSDGVPAVGHPFDAMSVSR</sequence>
<evidence type="ECO:0000313" key="1">
    <source>
        <dbReference type="EMBL" id="WLQ44426.1"/>
    </source>
</evidence>
<protein>
    <submittedName>
        <fullName evidence="1">Tetratricopeptide repeat protein</fullName>
    </submittedName>
</protein>
<gene>
    <name evidence="1" type="ORF">P8A22_33665</name>
</gene>